<protein>
    <submittedName>
        <fullName evidence="3">Beta-1,4-glucuronyltransferase 1-like</fullName>
    </submittedName>
</protein>
<reference evidence="3" key="1">
    <citation type="submission" date="2025-08" db="UniProtKB">
        <authorList>
            <consortium name="RefSeq"/>
        </authorList>
    </citation>
    <scope>IDENTIFICATION</scope>
    <source>
        <tissue evidence="3">Entire body</tissue>
    </source>
</reference>
<dbReference type="InParanoid" id="A0A1W4WP15"/>
<keyword evidence="1" id="KW-0732">Signal</keyword>
<name>A0A1W4WP15_AGRPL</name>
<proteinExistence type="predicted"/>
<dbReference type="RefSeq" id="XP_018321843.1">
    <property type="nucleotide sequence ID" value="XM_018466341.1"/>
</dbReference>
<accession>A0A1W4WP15</accession>
<dbReference type="KEGG" id="apln:108734693"/>
<organism evidence="2 3">
    <name type="scientific">Agrilus planipennis</name>
    <name type="common">Emerald ash borer</name>
    <name type="synonym">Agrilus marcopoli</name>
    <dbReference type="NCBI Taxonomy" id="224129"/>
    <lineage>
        <taxon>Eukaryota</taxon>
        <taxon>Metazoa</taxon>
        <taxon>Ecdysozoa</taxon>
        <taxon>Arthropoda</taxon>
        <taxon>Hexapoda</taxon>
        <taxon>Insecta</taxon>
        <taxon>Pterygota</taxon>
        <taxon>Neoptera</taxon>
        <taxon>Endopterygota</taxon>
        <taxon>Coleoptera</taxon>
        <taxon>Polyphaga</taxon>
        <taxon>Elateriformia</taxon>
        <taxon>Buprestoidea</taxon>
        <taxon>Buprestidae</taxon>
        <taxon>Agrilinae</taxon>
        <taxon>Agrilus</taxon>
    </lineage>
</organism>
<dbReference type="Proteomes" id="UP000192223">
    <property type="component" value="Unplaced"/>
</dbReference>
<dbReference type="AlphaFoldDB" id="A0A1W4WP15"/>
<feature type="signal peptide" evidence="1">
    <location>
        <begin position="1"/>
        <end position="15"/>
    </location>
</feature>
<dbReference type="GeneID" id="108734693"/>
<dbReference type="PANTHER" id="PTHR47412:SF1">
    <property type="entry name" value="FI01434P-RELATED"/>
    <property type="match status" value="1"/>
</dbReference>
<dbReference type="Pfam" id="PF13896">
    <property type="entry name" value="Glyco_transf_49"/>
    <property type="match status" value="1"/>
</dbReference>
<dbReference type="PANTHER" id="PTHR47412">
    <property type="entry name" value="FI01434P-RELATED"/>
    <property type="match status" value="1"/>
</dbReference>
<keyword evidence="2" id="KW-1185">Reference proteome</keyword>
<feature type="chain" id="PRO_5012438919" evidence="1">
    <location>
        <begin position="16"/>
        <end position="426"/>
    </location>
</feature>
<dbReference type="STRING" id="224129.A0A1W4WP15"/>
<evidence type="ECO:0000313" key="3">
    <source>
        <dbReference type="RefSeq" id="XP_018321843.1"/>
    </source>
</evidence>
<gene>
    <name evidence="3" type="primary">LOC108734693</name>
</gene>
<sequence>MRRRYFVLLIGSTSAILFLLTTVNQNGKNYDGESRSSISVSEKIEVYSSIDNLIDCSDKKLDFFIEQRGEFFIFYNYVVAKRQFRCHEAVTYTTQGDVTFLDNLIPLVERWNGPISVSIYSPGDDFKLVIDSVAYLRNCGKSSIKIKELVSFHLFFEAKFTTKVFNESLANNTKIYKDEVNCSKNPPYSTVKHKDLFKTKNNLLYPINLARNSARTAAQTYFVLASDMELYPTPNFSSKFIEMVSKNEQLVTGKQRQVFVLPIFEVTKDSSIPENKTVLKGMINTKQAFIFHEKLCRYCHIVPGYNEWIKDNGSSDLNVFTIAKRNKKYRFWEPFFVGTNKDPLFDERLTWEGQSNKMTQNYIQCVLDYDYLILNNAFLVHRPGIKKAKEQLKQFIGQIIKTNKFLKNEIKHELTLLYGNRTGCEL</sequence>
<evidence type="ECO:0000313" key="2">
    <source>
        <dbReference type="Proteomes" id="UP000192223"/>
    </source>
</evidence>
<dbReference type="OrthoDB" id="9974378at2759"/>
<evidence type="ECO:0000256" key="1">
    <source>
        <dbReference type="SAM" id="SignalP"/>
    </source>
</evidence>